<dbReference type="Proteomes" id="UP000641646">
    <property type="component" value="Unassembled WGS sequence"/>
</dbReference>
<feature type="region of interest" description="Disordered" evidence="1">
    <location>
        <begin position="322"/>
        <end position="342"/>
    </location>
</feature>
<evidence type="ECO:0000313" key="2">
    <source>
        <dbReference type="EMBL" id="MBD2184807.1"/>
    </source>
</evidence>
<keyword evidence="3" id="KW-1185">Reference proteome</keyword>
<evidence type="ECO:0000256" key="1">
    <source>
        <dbReference type="SAM" id="MobiDB-lite"/>
    </source>
</evidence>
<feature type="region of interest" description="Disordered" evidence="1">
    <location>
        <begin position="370"/>
        <end position="415"/>
    </location>
</feature>
<dbReference type="AlphaFoldDB" id="A0A926ZJW9"/>
<dbReference type="GO" id="GO:0005524">
    <property type="term" value="F:ATP binding"/>
    <property type="evidence" value="ECO:0007669"/>
    <property type="project" value="UniProtKB-KW"/>
</dbReference>
<dbReference type="InterPro" id="IPR027417">
    <property type="entry name" value="P-loop_NTPase"/>
</dbReference>
<name>A0A926ZJW9_9CYAN</name>
<accession>A0A926ZJW9</accession>
<dbReference type="RefSeq" id="WP_190471929.1">
    <property type="nucleotide sequence ID" value="NZ_JACJPW010000095.1"/>
</dbReference>
<feature type="compositionally biased region" description="Polar residues" evidence="1">
    <location>
        <begin position="389"/>
        <end position="399"/>
    </location>
</feature>
<keyword evidence="2" id="KW-0547">Nucleotide-binding</keyword>
<keyword evidence="2" id="KW-0067">ATP-binding</keyword>
<reference evidence="2" key="1">
    <citation type="journal article" date="2015" name="ISME J.">
        <title>Draft Genome Sequence of Streptomyces incarnatus NRRL8089, which Produces the Nucleoside Antibiotic Sinefungin.</title>
        <authorList>
            <person name="Oshima K."/>
            <person name="Hattori M."/>
            <person name="Shimizu H."/>
            <person name="Fukuda K."/>
            <person name="Nemoto M."/>
            <person name="Inagaki K."/>
            <person name="Tamura T."/>
        </authorList>
    </citation>
    <scope>NUCLEOTIDE SEQUENCE</scope>
    <source>
        <strain evidence="2">FACHB-1375</strain>
    </source>
</reference>
<protein>
    <submittedName>
        <fullName evidence="2">ATP-binding protein</fullName>
    </submittedName>
</protein>
<proteinExistence type="predicted"/>
<dbReference type="EMBL" id="JACJPW010000095">
    <property type="protein sequence ID" value="MBD2184807.1"/>
    <property type="molecule type" value="Genomic_DNA"/>
</dbReference>
<comment type="caution">
    <text evidence="2">The sequence shown here is derived from an EMBL/GenBank/DDBJ whole genome shotgun (WGS) entry which is preliminary data.</text>
</comment>
<feature type="compositionally biased region" description="Polar residues" evidence="1">
    <location>
        <begin position="370"/>
        <end position="381"/>
    </location>
</feature>
<reference evidence="2" key="2">
    <citation type="submission" date="2020-08" db="EMBL/GenBank/DDBJ databases">
        <authorList>
            <person name="Chen M."/>
            <person name="Teng W."/>
            <person name="Zhao L."/>
            <person name="Hu C."/>
            <person name="Zhou Y."/>
            <person name="Han B."/>
            <person name="Song L."/>
            <person name="Shu W."/>
        </authorList>
    </citation>
    <scope>NUCLEOTIDE SEQUENCE</scope>
    <source>
        <strain evidence="2">FACHB-1375</strain>
    </source>
</reference>
<organism evidence="2 3">
    <name type="scientific">Aerosakkonema funiforme FACHB-1375</name>
    <dbReference type="NCBI Taxonomy" id="2949571"/>
    <lineage>
        <taxon>Bacteria</taxon>
        <taxon>Bacillati</taxon>
        <taxon>Cyanobacteriota</taxon>
        <taxon>Cyanophyceae</taxon>
        <taxon>Oscillatoriophycideae</taxon>
        <taxon>Aerosakkonematales</taxon>
        <taxon>Aerosakkonemataceae</taxon>
        <taxon>Aerosakkonema</taxon>
    </lineage>
</organism>
<dbReference type="PROSITE" id="PS51257">
    <property type="entry name" value="PROKAR_LIPOPROTEIN"/>
    <property type="match status" value="1"/>
</dbReference>
<dbReference type="SUPFAM" id="SSF52540">
    <property type="entry name" value="P-loop containing nucleoside triphosphate hydrolases"/>
    <property type="match status" value="1"/>
</dbReference>
<gene>
    <name evidence="2" type="ORF">H6G03_27675</name>
</gene>
<dbReference type="Gene3D" id="3.40.50.300">
    <property type="entry name" value="P-loop containing nucleotide triphosphate hydrolases"/>
    <property type="match status" value="1"/>
</dbReference>
<evidence type="ECO:0000313" key="3">
    <source>
        <dbReference type="Proteomes" id="UP000641646"/>
    </source>
</evidence>
<sequence length="482" mass="53018">MLNIKLPSPLAKGLAIATLGIGCPLMLYASTFPTRAWCDVQQNGTSVTATPIGQKSDFYWFLVGLGVAQGFAAWQLYRAVFEAKSTTETAGSLPASTLQEVGAMPAWTAPTPVREEIAYTVPISSTIPVQVTPEAWGGSGERDYSAPTPGEKQVDTAWFTRARGYKLVQIFGGQGSGKSTLAKALVRERVAKGHYVEVWDVHRDAMNWIGLPVYGGGMNYKAVDERMKWAHKLIESRYQEIDQKGEDNCNFQPVTIVVEELTNMAKRCEASDDFYEAALSDIRKVSVFVLFISHDRTLAASGGSKGLARARDASMLEIELFASSDPTTGEERPTGKGRMKLPGEAQEKIDIEIAPWMMVPKGFDYRSVMPQQRSESVQSDPEQTESRTPEPTLNESRTLSPDKDYSDSEPAENQVELEEGDANFIAELGLETDEAKLNRINQLKAAGLNQEQIILAIWGAKKGGSKAYRTALDEYKRLTHEG</sequence>